<keyword evidence="2" id="KW-0732">Signal</keyword>
<evidence type="ECO:0000313" key="3">
    <source>
        <dbReference type="EMBL" id="AFZ34209.1"/>
    </source>
</evidence>
<feature type="region of interest" description="Disordered" evidence="1">
    <location>
        <begin position="64"/>
        <end position="92"/>
    </location>
</feature>
<evidence type="ECO:0000256" key="1">
    <source>
        <dbReference type="SAM" id="MobiDB-lite"/>
    </source>
</evidence>
<keyword evidence="4" id="KW-1185">Reference proteome</keyword>
<dbReference type="Gene3D" id="2.40.160.20">
    <property type="match status" value="1"/>
</dbReference>
<dbReference type="AlphaFoldDB" id="K9XQ36"/>
<dbReference type="eggNOG" id="ENOG502ZJ06">
    <property type="taxonomic scope" value="Bacteria"/>
</dbReference>
<name>K9XQ36_STAC7</name>
<evidence type="ECO:0000256" key="2">
    <source>
        <dbReference type="SAM" id="SignalP"/>
    </source>
</evidence>
<reference evidence="4" key="1">
    <citation type="journal article" date="2013" name="Proc. Natl. Acad. Sci. U.S.A.">
        <title>Improving the coverage of the cyanobacterial phylum using diversity-driven genome sequencing.</title>
        <authorList>
            <person name="Shih P.M."/>
            <person name="Wu D."/>
            <person name="Latifi A."/>
            <person name="Axen S.D."/>
            <person name="Fewer D.P."/>
            <person name="Talla E."/>
            <person name="Calteau A."/>
            <person name="Cai F."/>
            <person name="Tandeau de Marsac N."/>
            <person name="Rippka R."/>
            <person name="Herdman M."/>
            <person name="Sivonen K."/>
            <person name="Coursin T."/>
            <person name="Laurent T."/>
            <person name="Goodwin L."/>
            <person name="Nolan M."/>
            <person name="Davenport K.W."/>
            <person name="Han C.S."/>
            <person name="Rubin E.M."/>
            <person name="Eisen J.A."/>
            <person name="Woyke T."/>
            <person name="Gugger M."/>
            <person name="Kerfeld C.A."/>
        </authorList>
    </citation>
    <scope>NUCLEOTIDE SEQUENCE [LARGE SCALE GENOMIC DNA]</scope>
    <source>
        <strain evidence="4">ATCC 29371 / PCC 7437</strain>
    </source>
</reference>
<accession>K9XQ36</accession>
<dbReference type="PROSITE" id="PS51257">
    <property type="entry name" value="PROKAR_LIPOPROTEIN"/>
    <property type="match status" value="1"/>
</dbReference>
<organism evidence="3 4">
    <name type="scientific">Stanieria cyanosphaera (strain ATCC 29371 / PCC 7437)</name>
    <dbReference type="NCBI Taxonomy" id="111780"/>
    <lineage>
        <taxon>Bacteria</taxon>
        <taxon>Bacillati</taxon>
        <taxon>Cyanobacteriota</taxon>
        <taxon>Cyanophyceae</taxon>
        <taxon>Pleurocapsales</taxon>
        <taxon>Dermocarpellaceae</taxon>
        <taxon>Stanieria</taxon>
    </lineage>
</organism>
<dbReference type="HOGENOM" id="CLU_962808_0_0_3"/>
<sequence>MIVKNCVLITSVVSCLLLSIHSEVQAQSIDSYEDYKLYCSRGAFDYGLQSPDCSQYKDTYENRPQEELKQQDTRQEENTHSQTNNNNSEAKTKNIRGYVGGSLGAFFPTNDLDLLNLDDDSEIDEDIEEEDINESDFELDLDTGFGGSLFLGAMFNNNVGTDLEFILFGGGTEIDDLNYSEWGIFFNPRFIQPLSKQNNVAVFLSPGLGLSKGKLSTEISDELAEELGVEQGLELSVADDISFTLQVKLGLTFKLADKYEGFTQVRYVHPIGDYTIDTISPEVGLLVNF</sequence>
<dbReference type="EMBL" id="CP003653">
    <property type="protein sequence ID" value="AFZ34209.1"/>
    <property type="molecule type" value="Genomic_DNA"/>
</dbReference>
<dbReference type="KEGG" id="scs:Sta7437_0611"/>
<feature type="signal peptide" evidence="2">
    <location>
        <begin position="1"/>
        <end position="26"/>
    </location>
</feature>
<proteinExistence type="predicted"/>
<gene>
    <name evidence="3" type="ordered locus">Sta7437_0611</name>
</gene>
<dbReference type="RefSeq" id="WP_015191882.1">
    <property type="nucleotide sequence ID" value="NC_019748.1"/>
</dbReference>
<dbReference type="Proteomes" id="UP000010473">
    <property type="component" value="Chromosome"/>
</dbReference>
<dbReference type="SUPFAM" id="SSF56925">
    <property type="entry name" value="OMPA-like"/>
    <property type="match status" value="1"/>
</dbReference>
<dbReference type="InterPro" id="IPR011250">
    <property type="entry name" value="OMP/PagP_B-barrel"/>
</dbReference>
<evidence type="ECO:0000313" key="4">
    <source>
        <dbReference type="Proteomes" id="UP000010473"/>
    </source>
</evidence>
<protein>
    <submittedName>
        <fullName evidence="3">Uncharacterized protein</fullName>
    </submittedName>
</protein>
<feature type="compositionally biased region" description="Polar residues" evidence="1">
    <location>
        <begin position="80"/>
        <end position="89"/>
    </location>
</feature>
<feature type="chain" id="PRO_5003938485" evidence="2">
    <location>
        <begin position="27"/>
        <end position="289"/>
    </location>
</feature>
<feature type="compositionally biased region" description="Basic and acidic residues" evidence="1">
    <location>
        <begin position="64"/>
        <end position="79"/>
    </location>
</feature>
<dbReference type="OrthoDB" id="582225at2"/>